<organism evidence="4 5">
    <name type="scientific">Chitiniphilus eburneus</name>
    <dbReference type="NCBI Taxonomy" id="2571148"/>
    <lineage>
        <taxon>Bacteria</taxon>
        <taxon>Pseudomonadati</taxon>
        <taxon>Pseudomonadota</taxon>
        <taxon>Betaproteobacteria</taxon>
        <taxon>Neisseriales</taxon>
        <taxon>Chitinibacteraceae</taxon>
        <taxon>Chitiniphilus</taxon>
    </lineage>
</organism>
<dbReference type="InterPro" id="IPR008995">
    <property type="entry name" value="Mo/tungstate-bd_C_term_dom"/>
</dbReference>
<evidence type="ECO:0000259" key="3">
    <source>
        <dbReference type="PROSITE" id="PS51866"/>
    </source>
</evidence>
<dbReference type="Pfam" id="PF03459">
    <property type="entry name" value="TOBE"/>
    <property type="match status" value="1"/>
</dbReference>
<accession>A0A4V5MNP7</accession>
<dbReference type="RefSeq" id="WP_136774831.1">
    <property type="nucleotide sequence ID" value="NZ_SUMF01000036.1"/>
</dbReference>
<name>A0A4V5MNP7_9NEIS</name>
<dbReference type="PROSITE" id="PS51866">
    <property type="entry name" value="MOP"/>
    <property type="match status" value="1"/>
</dbReference>
<dbReference type="EMBL" id="SUMF01000036">
    <property type="protein sequence ID" value="TJZ65638.1"/>
    <property type="molecule type" value="Genomic_DNA"/>
</dbReference>
<sequence length="134" mass="13956">MNTLPGILIELESADGIALAEVEVARKVRCTAMLVGASDPAWTAGRAVTLAFNEAEVALAKGRTGLISLRNLLPCTVIGIEEGRLLSRVRLECAGYPLSALITTGSVRRLALAPGDTVEALIKANEMALLDGAS</sequence>
<dbReference type="Gene3D" id="2.40.50.100">
    <property type="match status" value="1"/>
</dbReference>
<dbReference type="GO" id="GO:0015689">
    <property type="term" value="P:molybdate ion transport"/>
    <property type="evidence" value="ECO:0007669"/>
    <property type="project" value="InterPro"/>
</dbReference>
<dbReference type="Proteomes" id="UP000310016">
    <property type="component" value="Unassembled WGS sequence"/>
</dbReference>
<dbReference type="InterPro" id="IPR004606">
    <property type="entry name" value="Mop_domain"/>
</dbReference>
<evidence type="ECO:0000313" key="5">
    <source>
        <dbReference type="Proteomes" id="UP000310016"/>
    </source>
</evidence>
<keyword evidence="5" id="KW-1185">Reference proteome</keyword>
<proteinExistence type="predicted"/>
<dbReference type="InterPro" id="IPR005116">
    <property type="entry name" value="Transp-assoc_OB_typ1"/>
</dbReference>
<evidence type="ECO:0000256" key="2">
    <source>
        <dbReference type="PROSITE-ProRule" id="PRU01213"/>
    </source>
</evidence>
<dbReference type="OrthoDB" id="8719578at2"/>
<evidence type="ECO:0000313" key="4">
    <source>
        <dbReference type="EMBL" id="TJZ65638.1"/>
    </source>
</evidence>
<dbReference type="SUPFAM" id="SSF50331">
    <property type="entry name" value="MOP-like"/>
    <property type="match status" value="1"/>
</dbReference>
<gene>
    <name evidence="4" type="ORF">FAZ21_18060</name>
</gene>
<protein>
    <recommendedName>
        <fullName evidence="3">Mop domain-containing protein</fullName>
    </recommendedName>
</protein>
<feature type="domain" description="Mop" evidence="3">
    <location>
        <begin position="66"/>
        <end position="131"/>
    </location>
</feature>
<comment type="caution">
    <text evidence="4">The sequence shown here is derived from an EMBL/GenBank/DDBJ whole genome shotgun (WGS) entry which is preliminary data.</text>
</comment>
<dbReference type="AlphaFoldDB" id="A0A4V5MNP7"/>
<keyword evidence="1 2" id="KW-0500">Molybdenum</keyword>
<reference evidence="4 5" key="1">
    <citation type="submission" date="2019-04" db="EMBL/GenBank/DDBJ databases">
        <title>Chitiniphilus eburnea sp. nov., a novel chitinolytic bacterium isolated from aquaculture sludge.</title>
        <authorList>
            <person name="Sheng M."/>
        </authorList>
    </citation>
    <scope>NUCLEOTIDE SEQUENCE [LARGE SCALE GENOMIC DNA]</scope>
    <source>
        <strain evidence="4 5">HX-2-15</strain>
    </source>
</reference>
<evidence type="ECO:0000256" key="1">
    <source>
        <dbReference type="ARBA" id="ARBA00022505"/>
    </source>
</evidence>